<feature type="transmembrane region" description="Helical" evidence="1">
    <location>
        <begin position="117"/>
        <end position="137"/>
    </location>
</feature>
<feature type="transmembrane region" description="Helical" evidence="1">
    <location>
        <begin position="26"/>
        <end position="45"/>
    </location>
</feature>
<keyword evidence="1" id="KW-0812">Transmembrane</keyword>
<comment type="caution">
    <text evidence="2">The sequence shown here is derived from an EMBL/GenBank/DDBJ whole genome shotgun (WGS) entry which is preliminary data.</text>
</comment>
<dbReference type="Proteomes" id="UP000603865">
    <property type="component" value="Unassembled WGS sequence"/>
</dbReference>
<evidence type="ECO:0000313" key="3">
    <source>
        <dbReference type="Proteomes" id="UP000603865"/>
    </source>
</evidence>
<keyword evidence="1" id="KW-1133">Transmembrane helix</keyword>
<accession>A0A918BWP9</accession>
<name>A0A918BWP9_9DEIO</name>
<evidence type="ECO:0000256" key="1">
    <source>
        <dbReference type="SAM" id="Phobius"/>
    </source>
</evidence>
<feature type="transmembrane region" description="Helical" evidence="1">
    <location>
        <begin position="92"/>
        <end position="110"/>
    </location>
</feature>
<keyword evidence="1" id="KW-0472">Membrane</keyword>
<keyword evidence="3" id="KW-1185">Reference proteome</keyword>
<dbReference type="RefSeq" id="WP_189087754.1">
    <property type="nucleotide sequence ID" value="NZ_BMQL01000001.1"/>
</dbReference>
<sequence length="193" mass="20940">MTTAAPPSVLPPSPARRRRLRQRNLLLLRLVWGLLLLAVLAFTLWQPGNWPAKLSAWILLTLLADEAGGWFGYLGVVLGGLPFVAAHAPPEQWFVILPLVGGSLIAALIVKHSGGVLVLPFSYVVFVLPLLLAQRLGPSLDDTLTLPSNATFRRSTFLIAAIGLGFSVLRQLAGLYLRRRLEQPRVLSGAEAV</sequence>
<organism evidence="2 3">
    <name type="scientific">Deinococcus ruber</name>
    <dbReference type="NCBI Taxonomy" id="1848197"/>
    <lineage>
        <taxon>Bacteria</taxon>
        <taxon>Thermotogati</taxon>
        <taxon>Deinococcota</taxon>
        <taxon>Deinococci</taxon>
        <taxon>Deinococcales</taxon>
        <taxon>Deinococcaceae</taxon>
        <taxon>Deinococcus</taxon>
    </lineage>
</organism>
<reference evidence="2" key="1">
    <citation type="journal article" date="2014" name="Int. J. Syst. Evol. Microbiol.">
        <title>Complete genome sequence of Corynebacterium casei LMG S-19264T (=DSM 44701T), isolated from a smear-ripened cheese.</title>
        <authorList>
            <consortium name="US DOE Joint Genome Institute (JGI-PGF)"/>
            <person name="Walter F."/>
            <person name="Albersmeier A."/>
            <person name="Kalinowski J."/>
            <person name="Ruckert C."/>
        </authorList>
    </citation>
    <scope>NUCLEOTIDE SEQUENCE</scope>
    <source>
        <strain evidence="2">JCM 31311</strain>
    </source>
</reference>
<reference evidence="2" key="2">
    <citation type="submission" date="2020-09" db="EMBL/GenBank/DDBJ databases">
        <authorList>
            <person name="Sun Q."/>
            <person name="Ohkuma M."/>
        </authorList>
    </citation>
    <scope>NUCLEOTIDE SEQUENCE</scope>
    <source>
        <strain evidence="2">JCM 31311</strain>
    </source>
</reference>
<proteinExistence type="predicted"/>
<gene>
    <name evidence="2" type="ORF">GCM10008957_03530</name>
</gene>
<evidence type="ECO:0000313" key="2">
    <source>
        <dbReference type="EMBL" id="GGQ94652.1"/>
    </source>
</evidence>
<protein>
    <submittedName>
        <fullName evidence="2">Uncharacterized protein</fullName>
    </submittedName>
</protein>
<dbReference type="AlphaFoldDB" id="A0A918BWP9"/>
<dbReference type="EMBL" id="BMQL01000001">
    <property type="protein sequence ID" value="GGQ94652.1"/>
    <property type="molecule type" value="Genomic_DNA"/>
</dbReference>
<feature type="transmembrane region" description="Helical" evidence="1">
    <location>
        <begin position="157"/>
        <end position="177"/>
    </location>
</feature>